<reference evidence="6 7" key="1">
    <citation type="submission" date="2021-07" db="EMBL/GenBank/DDBJ databases">
        <title>Paenibacillus radiodurans sp. nov., isolated from the southeastern edge of Tengger Desert.</title>
        <authorList>
            <person name="Zhang G."/>
        </authorList>
    </citation>
    <scope>NUCLEOTIDE SEQUENCE [LARGE SCALE GENOMIC DNA]</scope>
    <source>
        <strain evidence="6 7">CCM 7311</strain>
    </source>
</reference>
<dbReference type="PROSITE" id="PS51257">
    <property type="entry name" value="PROKAR_LIPOPROTEIN"/>
    <property type="match status" value="1"/>
</dbReference>
<evidence type="ECO:0000313" key="6">
    <source>
        <dbReference type="EMBL" id="MBW7459131.1"/>
    </source>
</evidence>
<evidence type="ECO:0000256" key="3">
    <source>
        <dbReference type="ARBA" id="ARBA00022729"/>
    </source>
</evidence>
<feature type="chain" id="PRO_5046937924" evidence="5">
    <location>
        <begin position="26"/>
        <end position="208"/>
    </location>
</feature>
<gene>
    <name evidence="6" type="ORF">K0U00_34280</name>
</gene>
<comment type="caution">
    <text evidence="6">The sequence shown here is derived from an EMBL/GenBank/DDBJ whole genome shotgun (WGS) entry which is preliminary data.</text>
</comment>
<dbReference type="Gene3D" id="3.40.190.10">
    <property type="entry name" value="Periplasmic binding protein-like II"/>
    <property type="match status" value="1"/>
</dbReference>
<dbReference type="Pfam" id="PF13416">
    <property type="entry name" value="SBP_bac_8"/>
    <property type="match status" value="1"/>
</dbReference>
<feature type="non-terminal residue" evidence="6">
    <location>
        <position position="208"/>
    </location>
</feature>
<dbReference type="PANTHER" id="PTHR30061:SF50">
    <property type="entry name" value="MALTOSE_MALTODEXTRIN-BINDING PERIPLASMIC PROTEIN"/>
    <property type="match status" value="1"/>
</dbReference>
<feature type="signal peptide" evidence="5">
    <location>
        <begin position="1"/>
        <end position="25"/>
    </location>
</feature>
<dbReference type="InterPro" id="IPR006059">
    <property type="entry name" value="SBP"/>
</dbReference>
<comment type="similarity">
    <text evidence="1">Belongs to the bacterial solute-binding protein 1 family.</text>
</comment>
<dbReference type="EMBL" id="JAHZIK010001495">
    <property type="protein sequence ID" value="MBW7459131.1"/>
    <property type="molecule type" value="Genomic_DNA"/>
</dbReference>
<name>A0ABS7CDW8_9BACL</name>
<evidence type="ECO:0000256" key="1">
    <source>
        <dbReference type="ARBA" id="ARBA00008520"/>
    </source>
</evidence>
<organism evidence="6 7">
    <name type="scientific">Paenibacillus sepulcri</name>
    <dbReference type="NCBI Taxonomy" id="359917"/>
    <lineage>
        <taxon>Bacteria</taxon>
        <taxon>Bacillati</taxon>
        <taxon>Bacillota</taxon>
        <taxon>Bacilli</taxon>
        <taxon>Bacillales</taxon>
        <taxon>Paenibacillaceae</taxon>
        <taxon>Paenibacillus</taxon>
    </lineage>
</organism>
<evidence type="ECO:0000313" key="7">
    <source>
        <dbReference type="Proteomes" id="UP001519887"/>
    </source>
</evidence>
<dbReference type="PANTHER" id="PTHR30061">
    <property type="entry name" value="MALTOSE-BINDING PERIPLASMIC PROTEIN"/>
    <property type="match status" value="1"/>
</dbReference>
<proteinExistence type="inferred from homology"/>
<sequence>MKIALKWSSVSIVLLALAIFSAACGGGNNAGNGADPSAQPDNEAAGTTEESTAPAADAAPVEITVWDKPHADDADKTLKEQQFADFETKYPSIKVTHVEQTKGKEREQFMTAVAGGQQPDAYLNAYPDMAPYIAQGITADITDMWNAFPEKDKYLPSSLDAATKDGKIYGVPSTMYVTALMYNKKMFVDAGIDPAAALKDWTSFAEAA</sequence>
<evidence type="ECO:0000256" key="2">
    <source>
        <dbReference type="ARBA" id="ARBA00022448"/>
    </source>
</evidence>
<keyword evidence="2" id="KW-0813">Transport</keyword>
<dbReference type="Proteomes" id="UP001519887">
    <property type="component" value="Unassembled WGS sequence"/>
</dbReference>
<feature type="region of interest" description="Disordered" evidence="4">
    <location>
        <begin position="31"/>
        <end position="59"/>
    </location>
</feature>
<dbReference type="SUPFAM" id="SSF53850">
    <property type="entry name" value="Periplasmic binding protein-like II"/>
    <property type="match status" value="1"/>
</dbReference>
<evidence type="ECO:0000256" key="4">
    <source>
        <dbReference type="SAM" id="MobiDB-lite"/>
    </source>
</evidence>
<accession>A0ABS7CDW8</accession>
<protein>
    <submittedName>
        <fullName evidence="6">Extracellular solute-binding protein</fullName>
    </submittedName>
</protein>
<evidence type="ECO:0000256" key="5">
    <source>
        <dbReference type="SAM" id="SignalP"/>
    </source>
</evidence>
<keyword evidence="7" id="KW-1185">Reference proteome</keyword>
<keyword evidence="3 5" id="KW-0732">Signal</keyword>